<evidence type="ECO:0000313" key="2">
    <source>
        <dbReference type="EMBL" id="QDZ14756.1"/>
    </source>
</evidence>
<evidence type="ECO:0000313" key="3">
    <source>
        <dbReference type="Proteomes" id="UP000320216"/>
    </source>
</evidence>
<evidence type="ECO:0000256" key="1">
    <source>
        <dbReference type="SAM" id="Phobius"/>
    </source>
</evidence>
<reference evidence="2 3" key="1">
    <citation type="submission" date="2019-07" db="EMBL/GenBank/DDBJ databases">
        <title>Full genome sequence of Humibacter sp. WJ7-1.</title>
        <authorList>
            <person name="Im W.-T."/>
        </authorList>
    </citation>
    <scope>NUCLEOTIDE SEQUENCE [LARGE SCALE GENOMIC DNA]</scope>
    <source>
        <strain evidence="2 3">WJ7-1</strain>
    </source>
</reference>
<protein>
    <recommendedName>
        <fullName evidence="4">Holin</fullName>
    </recommendedName>
</protein>
<dbReference type="AlphaFoldDB" id="A0A5B8M396"/>
<feature type="transmembrane region" description="Helical" evidence="1">
    <location>
        <begin position="53"/>
        <end position="73"/>
    </location>
</feature>
<evidence type="ECO:0008006" key="4">
    <source>
        <dbReference type="Google" id="ProtNLM"/>
    </source>
</evidence>
<gene>
    <name evidence="2" type="ORF">FPZ11_08295</name>
</gene>
<name>A0A5B8M396_9MICO</name>
<dbReference type="EMBL" id="CP042305">
    <property type="protein sequence ID" value="QDZ14756.1"/>
    <property type="molecule type" value="Genomic_DNA"/>
</dbReference>
<accession>A0A5B8M396</accession>
<dbReference type="KEGG" id="huw:FPZ11_08295"/>
<keyword evidence="3" id="KW-1185">Reference proteome</keyword>
<sequence length="76" mass="7698">MPDNTTSASAVDTTPAEPVTLPTGWRTVIYCTAAPLAVGLFDLAGRPLDLPNILHAAATSLASLGAITAAAHISKK</sequence>
<dbReference type="Proteomes" id="UP000320216">
    <property type="component" value="Chromosome"/>
</dbReference>
<proteinExistence type="predicted"/>
<keyword evidence="1" id="KW-1133">Transmembrane helix</keyword>
<dbReference type="RefSeq" id="WP_146319946.1">
    <property type="nucleotide sequence ID" value="NZ_CP042305.1"/>
</dbReference>
<organism evidence="2 3">
    <name type="scientific">Humibacter ginsenosidimutans</name>
    <dbReference type="NCBI Taxonomy" id="2599293"/>
    <lineage>
        <taxon>Bacteria</taxon>
        <taxon>Bacillati</taxon>
        <taxon>Actinomycetota</taxon>
        <taxon>Actinomycetes</taxon>
        <taxon>Micrococcales</taxon>
        <taxon>Microbacteriaceae</taxon>
        <taxon>Humibacter</taxon>
    </lineage>
</organism>
<keyword evidence="1" id="KW-0812">Transmembrane</keyword>
<keyword evidence="1" id="KW-0472">Membrane</keyword>